<keyword evidence="3" id="KW-0411">Iron-sulfur</keyword>
<dbReference type="Gene3D" id="3.30.70.20">
    <property type="match status" value="2"/>
</dbReference>
<dbReference type="InterPro" id="IPR004108">
    <property type="entry name" value="Fe_hydrogenase_lsu_C"/>
</dbReference>
<proteinExistence type="predicted"/>
<dbReference type="Pfam" id="PF02906">
    <property type="entry name" value="Fe_hyd_lg_C"/>
    <property type="match status" value="1"/>
</dbReference>
<dbReference type="SUPFAM" id="SSF54862">
    <property type="entry name" value="4Fe-4S ferredoxins"/>
    <property type="match status" value="1"/>
</dbReference>
<protein>
    <submittedName>
        <fullName evidence="5">4Fe-4S dicluster domain-containing protein</fullName>
    </submittedName>
</protein>
<gene>
    <name evidence="5" type="ORF">WMO41_04550</name>
</gene>
<evidence type="ECO:0000256" key="2">
    <source>
        <dbReference type="ARBA" id="ARBA00023004"/>
    </source>
</evidence>
<evidence type="ECO:0000313" key="6">
    <source>
        <dbReference type="Proteomes" id="UP001437460"/>
    </source>
</evidence>
<feature type="domain" description="4Fe-4S ferredoxin-type" evidence="4">
    <location>
        <begin position="124"/>
        <end position="153"/>
    </location>
</feature>
<dbReference type="PROSITE" id="PS51379">
    <property type="entry name" value="4FE4S_FER_2"/>
    <property type="match status" value="2"/>
</dbReference>
<dbReference type="Gene3D" id="3.40.950.10">
    <property type="entry name" value="Fe-only Hydrogenase (Larger Subunit), Chain L, domain 3"/>
    <property type="match status" value="1"/>
</dbReference>
<feature type="domain" description="4Fe-4S ferredoxin-type" evidence="4">
    <location>
        <begin position="170"/>
        <end position="199"/>
    </location>
</feature>
<dbReference type="Pfam" id="PF00037">
    <property type="entry name" value="Fer4"/>
    <property type="match status" value="1"/>
</dbReference>
<organism evidence="5 6">
    <name type="scientific">Ventrimonas faecis</name>
    <dbReference type="NCBI Taxonomy" id="3133170"/>
    <lineage>
        <taxon>Bacteria</taxon>
        <taxon>Bacillati</taxon>
        <taxon>Bacillota</taxon>
        <taxon>Clostridia</taxon>
        <taxon>Lachnospirales</taxon>
        <taxon>Lachnospiraceae</taxon>
        <taxon>Ventrimonas</taxon>
    </lineage>
</organism>
<dbReference type="NCBIfam" id="TIGR04105">
    <property type="entry name" value="FeFe_hydrog_B1"/>
    <property type="match status" value="1"/>
</dbReference>
<evidence type="ECO:0000256" key="3">
    <source>
        <dbReference type="ARBA" id="ARBA00023014"/>
    </source>
</evidence>
<evidence type="ECO:0000256" key="1">
    <source>
        <dbReference type="ARBA" id="ARBA00022723"/>
    </source>
</evidence>
<dbReference type="SUPFAM" id="SSF53920">
    <property type="entry name" value="Fe-only hydrogenase"/>
    <property type="match status" value="1"/>
</dbReference>
<dbReference type="InterPro" id="IPR017896">
    <property type="entry name" value="4Fe4S_Fe-S-bd"/>
</dbReference>
<dbReference type="Proteomes" id="UP001437460">
    <property type="component" value="Unassembled WGS sequence"/>
</dbReference>
<keyword evidence="1" id="KW-0479">Metal-binding</keyword>
<evidence type="ECO:0000313" key="5">
    <source>
        <dbReference type="EMBL" id="MEQ2562434.1"/>
    </source>
</evidence>
<evidence type="ECO:0000259" key="4">
    <source>
        <dbReference type="PROSITE" id="PS51379"/>
    </source>
</evidence>
<sequence length="485" mass="52764">MVTNDATILRIKHDVLYEVAKLAWAGELDEEHKNQVPYTIIPGPQAQFRCCIYKEREIIRQRVRLAEGKCPTSGKDSRNVVQVIGAACEECPIASYTVTDNCRKCMGKACQNSCNFGAISMGDTRAHIDPNKCKECGKCANACPYNAIAHLERPCKKACPVDAITYDEYGVCEIDENKCIQCGACIHSCPFGAVGSKTFMVDVINMINAGKKVVAMVAPATEGQFGPDITMASWKTALKKVGFADMVEVALGGDMTAAAEAAEWAEAYKEGKKMTTSCCPAFVNMIKQHFPQLLDNMSTTVSPMCAVSRMLKEKDPETITVFIGPCIAKKSETLDLNIKDNADYAMTFGEIRAMMRAKDVELEPEENTYQEGSVFGKRFGNSGGVTAAVVECFKEMNEDIAPNVMKCNGAAECKKALLLMKVGKLPADFVEGMVCAGGCVGGPSKHKTELEAKKARDLLIGQADDREVHANLKNLGVDQVAMHRH</sequence>
<dbReference type="RefSeq" id="WP_349228738.1">
    <property type="nucleotide sequence ID" value="NZ_JBBMFJ010000006.1"/>
</dbReference>
<dbReference type="Pfam" id="PF12838">
    <property type="entry name" value="Fer4_7"/>
    <property type="match status" value="1"/>
</dbReference>
<dbReference type="InterPro" id="IPR050340">
    <property type="entry name" value="Cytosolic_Fe-S_CAF"/>
</dbReference>
<reference evidence="5 6" key="1">
    <citation type="submission" date="2024-03" db="EMBL/GenBank/DDBJ databases">
        <title>Human intestinal bacterial collection.</title>
        <authorList>
            <person name="Pauvert C."/>
            <person name="Hitch T.C.A."/>
            <person name="Clavel T."/>
        </authorList>
    </citation>
    <scope>NUCLEOTIDE SEQUENCE [LARGE SCALE GENOMIC DNA]</scope>
    <source>
        <strain evidence="5 6">CLA-AP-H27</strain>
    </source>
</reference>
<dbReference type="PANTHER" id="PTHR11615">
    <property type="entry name" value="NITRATE, FORMATE, IRON DEHYDROGENASE"/>
    <property type="match status" value="1"/>
</dbReference>
<dbReference type="InterPro" id="IPR017900">
    <property type="entry name" value="4Fe4S_Fe_S_CS"/>
</dbReference>
<dbReference type="InterPro" id="IPR027631">
    <property type="entry name" value="Mono_FeFe_hydrog"/>
</dbReference>
<name>A0ABV1HJE9_9FIRM</name>
<accession>A0ABV1HJE9</accession>
<dbReference type="InterPro" id="IPR009016">
    <property type="entry name" value="Fe_hydrogenase"/>
</dbReference>
<dbReference type="EMBL" id="JBBMFJ010000006">
    <property type="protein sequence ID" value="MEQ2562434.1"/>
    <property type="molecule type" value="Genomic_DNA"/>
</dbReference>
<dbReference type="PROSITE" id="PS00198">
    <property type="entry name" value="4FE4S_FER_1"/>
    <property type="match status" value="2"/>
</dbReference>
<comment type="caution">
    <text evidence="5">The sequence shown here is derived from an EMBL/GenBank/DDBJ whole genome shotgun (WGS) entry which is preliminary data.</text>
</comment>
<keyword evidence="6" id="KW-1185">Reference proteome</keyword>
<keyword evidence="2" id="KW-0408">Iron</keyword>
<dbReference type="CDD" id="cd10549">
    <property type="entry name" value="MtMvhB_like"/>
    <property type="match status" value="1"/>
</dbReference>